<keyword evidence="3" id="KW-0378">Hydrolase</keyword>
<evidence type="ECO:0000259" key="5">
    <source>
        <dbReference type="PROSITE" id="PS51935"/>
    </source>
</evidence>
<dbReference type="Pfam" id="PF00877">
    <property type="entry name" value="NLPC_P60"/>
    <property type="match status" value="1"/>
</dbReference>
<organism evidence="6 7">
    <name type="scientific">Acaulospora morrowiae</name>
    <dbReference type="NCBI Taxonomy" id="94023"/>
    <lineage>
        <taxon>Eukaryota</taxon>
        <taxon>Fungi</taxon>
        <taxon>Fungi incertae sedis</taxon>
        <taxon>Mucoromycota</taxon>
        <taxon>Glomeromycotina</taxon>
        <taxon>Glomeromycetes</taxon>
        <taxon>Diversisporales</taxon>
        <taxon>Acaulosporaceae</taxon>
        <taxon>Acaulospora</taxon>
    </lineage>
</organism>
<gene>
    <name evidence="6" type="ORF">AMORRO_LOCUS10649</name>
</gene>
<dbReference type="PROSITE" id="PS51935">
    <property type="entry name" value="NLPC_P60"/>
    <property type="match status" value="1"/>
</dbReference>
<dbReference type="GO" id="GO:0006508">
    <property type="term" value="P:proteolysis"/>
    <property type="evidence" value="ECO:0007669"/>
    <property type="project" value="UniProtKB-KW"/>
</dbReference>
<keyword evidence="7" id="KW-1185">Reference proteome</keyword>
<dbReference type="GO" id="GO:0008234">
    <property type="term" value="F:cysteine-type peptidase activity"/>
    <property type="evidence" value="ECO:0007669"/>
    <property type="project" value="UniProtKB-KW"/>
</dbReference>
<dbReference type="EMBL" id="CAJVPV010012009">
    <property type="protein sequence ID" value="CAG8666724.1"/>
    <property type="molecule type" value="Genomic_DNA"/>
</dbReference>
<proteinExistence type="inferred from homology"/>
<dbReference type="Gene3D" id="3.90.1720.10">
    <property type="entry name" value="endopeptidase domain like (from Nostoc punctiforme)"/>
    <property type="match status" value="1"/>
</dbReference>
<name>A0A9N9HE05_9GLOM</name>
<dbReference type="InterPro" id="IPR000064">
    <property type="entry name" value="NLP_P60_dom"/>
</dbReference>
<evidence type="ECO:0000313" key="7">
    <source>
        <dbReference type="Proteomes" id="UP000789342"/>
    </source>
</evidence>
<evidence type="ECO:0000256" key="1">
    <source>
        <dbReference type="ARBA" id="ARBA00007074"/>
    </source>
</evidence>
<dbReference type="SUPFAM" id="SSF54001">
    <property type="entry name" value="Cysteine proteinases"/>
    <property type="match status" value="1"/>
</dbReference>
<keyword evidence="2" id="KW-0645">Protease</keyword>
<dbReference type="OrthoDB" id="2251794at2759"/>
<evidence type="ECO:0000256" key="3">
    <source>
        <dbReference type="ARBA" id="ARBA00022801"/>
    </source>
</evidence>
<accession>A0A9N9HE05</accession>
<reference evidence="6" key="1">
    <citation type="submission" date="2021-06" db="EMBL/GenBank/DDBJ databases">
        <authorList>
            <person name="Kallberg Y."/>
            <person name="Tangrot J."/>
            <person name="Rosling A."/>
        </authorList>
    </citation>
    <scope>NUCLEOTIDE SEQUENCE</scope>
    <source>
        <strain evidence="6">CL551</strain>
    </source>
</reference>
<dbReference type="AlphaFoldDB" id="A0A9N9HE05"/>
<evidence type="ECO:0000256" key="4">
    <source>
        <dbReference type="ARBA" id="ARBA00022807"/>
    </source>
</evidence>
<dbReference type="InterPro" id="IPR038765">
    <property type="entry name" value="Papain-like_cys_pep_sf"/>
</dbReference>
<feature type="domain" description="NlpC/P60" evidence="5">
    <location>
        <begin position="18"/>
        <end position="161"/>
    </location>
</feature>
<feature type="non-terminal residue" evidence="6">
    <location>
        <position position="1"/>
    </location>
</feature>
<dbReference type="Proteomes" id="UP000789342">
    <property type="component" value="Unassembled WGS sequence"/>
</dbReference>
<evidence type="ECO:0000256" key="2">
    <source>
        <dbReference type="ARBA" id="ARBA00022670"/>
    </source>
</evidence>
<comment type="caution">
    <text evidence="6">The sequence shown here is derived from an EMBL/GenBank/DDBJ whole genome shotgun (WGS) entry which is preliminary data.</text>
</comment>
<comment type="similarity">
    <text evidence="1">Belongs to the peptidase C40 family.</text>
</comment>
<keyword evidence="4" id="KW-0788">Thiol protease</keyword>
<protein>
    <submittedName>
        <fullName evidence="6">4719_t:CDS:1</fullName>
    </submittedName>
</protein>
<evidence type="ECO:0000313" key="6">
    <source>
        <dbReference type="EMBL" id="CAG8666724.1"/>
    </source>
</evidence>
<sequence length="161" mass="18049">MDPRKCKEVSATRDGLKEAALWAVNSKKTIHYTQEYQRWSGIRNQVCPKVDVPPHADCSSFVTWLYWSAFGSGPDYLNDANWTGGYTGRMADHGKKISLSEAQPGDLVLYGTAKKLAHVAMYVGNNEVVSFGQTGPAHLLDVHYRNDFIQVRSYPKFFGES</sequence>